<feature type="region of interest" description="Disordered" evidence="1">
    <location>
        <begin position="1"/>
        <end position="20"/>
    </location>
</feature>
<gene>
    <name evidence="2" type="ORF">E2C01_041592</name>
</gene>
<reference evidence="2 3" key="1">
    <citation type="submission" date="2019-05" db="EMBL/GenBank/DDBJ databases">
        <title>Another draft genome of Portunus trituberculatus and its Hox gene families provides insights of decapod evolution.</title>
        <authorList>
            <person name="Jeong J.-H."/>
            <person name="Song I."/>
            <person name="Kim S."/>
            <person name="Choi T."/>
            <person name="Kim D."/>
            <person name="Ryu S."/>
            <person name="Kim W."/>
        </authorList>
    </citation>
    <scope>NUCLEOTIDE SEQUENCE [LARGE SCALE GENOMIC DNA]</scope>
    <source>
        <tissue evidence="2">Muscle</tissue>
    </source>
</reference>
<protein>
    <submittedName>
        <fullName evidence="2">Uncharacterized protein</fullName>
    </submittedName>
</protein>
<proteinExistence type="predicted"/>
<accession>A0A5B7FU48</accession>
<sequence length="88" mass="10002">MKQGEEWTRHSLTPQQHREALLRPNNVLQTTSYFLFISFHPHHPSQPTTLKDRTSGQHDGLFKPLEEVNSSQGVAEGLPVTSVQRLNS</sequence>
<evidence type="ECO:0000256" key="1">
    <source>
        <dbReference type="SAM" id="MobiDB-lite"/>
    </source>
</evidence>
<name>A0A5B7FU48_PORTR</name>
<feature type="region of interest" description="Disordered" evidence="1">
    <location>
        <begin position="67"/>
        <end position="88"/>
    </location>
</feature>
<dbReference type="AlphaFoldDB" id="A0A5B7FU48"/>
<dbReference type="Proteomes" id="UP000324222">
    <property type="component" value="Unassembled WGS sequence"/>
</dbReference>
<keyword evidence="3" id="KW-1185">Reference proteome</keyword>
<organism evidence="2 3">
    <name type="scientific">Portunus trituberculatus</name>
    <name type="common">Swimming crab</name>
    <name type="synonym">Neptunus trituberculatus</name>
    <dbReference type="NCBI Taxonomy" id="210409"/>
    <lineage>
        <taxon>Eukaryota</taxon>
        <taxon>Metazoa</taxon>
        <taxon>Ecdysozoa</taxon>
        <taxon>Arthropoda</taxon>
        <taxon>Crustacea</taxon>
        <taxon>Multicrustacea</taxon>
        <taxon>Malacostraca</taxon>
        <taxon>Eumalacostraca</taxon>
        <taxon>Eucarida</taxon>
        <taxon>Decapoda</taxon>
        <taxon>Pleocyemata</taxon>
        <taxon>Brachyura</taxon>
        <taxon>Eubrachyura</taxon>
        <taxon>Portunoidea</taxon>
        <taxon>Portunidae</taxon>
        <taxon>Portuninae</taxon>
        <taxon>Portunus</taxon>
    </lineage>
</organism>
<dbReference type="EMBL" id="VSRR010007947">
    <property type="protein sequence ID" value="MPC47834.1"/>
    <property type="molecule type" value="Genomic_DNA"/>
</dbReference>
<evidence type="ECO:0000313" key="2">
    <source>
        <dbReference type="EMBL" id="MPC47834.1"/>
    </source>
</evidence>
<comment type="caution">
    <text evidence="2">The sequence shown here is derived from an EMBL/GenBank/DDBJ whole genome shotgun (WGS) entry which is preliminary data.</text>
</comment>
<evidence type="ECO:0000313" key="3">
    <source>
        <dbReference type="Proteomes" id="UP000324222"/>
    </source>
</evidence>